<sequence length="42" mass="4976">MWIELSCHWLVISICDGQQEMKTIYKQCLKLRPLLIKVITSI</sequence>
<proteinExistence type="predicted"/>
<accession>A0A6J4URM0</accession>
<reference evidence="1" key="1">
    <citation type="submission" date="2020-02" db="EMBL/GenBank/DDBJ databases">
        <authorList>
            <person name="Meier V. D."/>
        </authorList>
    </citation>
    <scope>NUCLEOTIDE SEQUENCE</scope>
    <source>
        <strain evidence="1">AVDCRST_MAG18</strain>
    </source>
</reference>
<protein>
    <submittedName>
        <fullName evidence="1">Uncharacterized protein</fullName>
    </submittedName>
</protein>
<gene>
    <name evidence="1" type="ORF">AVDCRST_MAG18-880</name>
</gene>
<dbReference type="AlphaFoldDB" id="A0A6J4URM0"/>
<dbReference type="EMBL" id="CADCWN010000060">
    <property type="protein sequence ID" value="CAA9558531.1"/>
    <property type="molecule type" value="Genomic_DNA"/>
</dbReference>
<evidence type="ECO:0000313" key="1">
    <source>
        <dbReference type="EMBL" id="CAA9558531.1"/>
    </source>
</evidence>
<organism evidence="1">
    <name type="scientific">uncultured Thermomicrobiales bacterium</name>
    <dbReference type="NCBI Taxonomy" id="1645740"/>
    <lineage>
        <taxon>Bacteria</taxon>
        <taxon>Pseudomonadati</taxon>
        <taxon>Thermomicrobiota</taxon>
        <taxon>Thermomicrobia</taxon>
        <taxon>Thermomicrobiales</taxon>
        <taxon>environmental samples</taxon>
    </lineage>
</organism>
<name>A0A6J4URM0_9BACT</name>